<keyword evidence="1" id="KW-1133">Transmembrane helix</keyword>
<sequence length="39" mass="4649">MFPIRAVLIILKYFSIVFCIIFVLLKPLSGDFIKHFYLE</sequence>
<dbReference type="EMBL" id="CVRI01000056">
    <property type="protein sequence ID" value="CRL01759.1"/>
    <property type="molecule type" value="Genomic_DNA"/>
</dbReference>
<evidence type="ECO:0000256" key="1">
    <source>
        <dbReference type="SAM" id="Phobius"/>
    </source>
</evidence>
<name>A0A1J1INE5_9DIPT</name>
<accession>A0A1J1INE5</accession>
<proteinExistence type="predicted"/>
<protein>
    <submittedName>
        <fullName evidence="2">CLUMA_CG014975, isoform A</fullName>
    </submittedName>
</protein>
<evidence type="ECO:0000313" key="3">
    <source>
        <dbReference type="Proteomes" id="UP000183832"/>
    </source>
</evidence>
<gene>
    <name evidence="2" type="ORF">CLUMA_CG014975</name>
</gene>
<evidence type="ECO:0000313" key="2">
    <source>
        <dbReference type="EMBL" id="CRL01759.1"/>
    </source>
</evidence>
<keyword evidence="1" id="KW-0812">Transmembrane</keyword>
<reference evidence="2 3" key="1">
    <citation type="submission" date="2015-04" db="EMBL/GenBank/DDBJ databases">
        <authorList>
            <person name="Syromyatnikov M.Y."/>
            <person name="Popov V.N."/>
        </authorList>
    </citation>
    <scope>NUCLEOTIDE SEQUENCE [LARGE SCALE GENOMIC DNA]</scope>
</reference>
<organism evidence="2 3">
    <name type="scientific">Clunio marinus</name>
    <dbReference type="NCBI Taxonomy" id="568069"/>
    <lineage>
        <taxon>Eukaryota</taxon>
        <taxon>Metazoa</taxon>
        <taxon>Ecdysozoa</taxon>
        <taxon>Arthropoda</taxon>
        <taxon>Hexapoda</taxon>
        <taxon>Insecta</taxon>
        <taxon>Pterygota</taxon>
        <taxon>Neoptera</taxon>
        <taxon>Endopterygota</taxon>
        <taxon>Diptera</taxon>
        <taxon>Nematocera</taxon>
        <taxon>Chironomoidea</taxon>
        <taxon>Chironomidae</taxon>
        <taxon>Clunio</taxon>
    </lineage>
</organism>
<dbReference type="Proteomes" id="UP000183832">
    <property type="component" value="Unassembled WGS sequence"/>
</dbReference>
<feature type="transmembrane region" description="Helical" evidence="1">
    <location>
        <begin position="6"/>
        <end position="25"/>
    </location>
</feature>
<keyword evidence="3" id="KW-1185">Reference proteome</keyword>
<keyword evidence="1" id="KW-0472">Membrane</keyword>
<dbReference type="AlphaFoldDB" id="A0A1J1INE5"/>